<evidence type="ECO:0000256" key="1">
    <source>
        <dbReference type="SAM" id="MobiDB-lite"/>
    </source>
</evidence>
<evidence type="ECO:0000313" key="2">
    <source>
        <dbReference type="EMBL" id="CEK79845.1"/>
    </source>
</evidence>
<dbReference type="AlphaFoldDB" id="A0A0B7AIT6"/>
<accession>A0A0B7AIT6</accession>
<feature type="region of interest" description="Disordered" evidence="1">
    <location>
        <begin position="76"/>
        <end position="173"/>
    </location>
</feature>
<dbReference type="EMBL" id="HACG01032980">
    <property type="protein sequence ID" value="CEK79845.1"/>
    <property type="molecule type" value="Transcribed_RNA"/>
</dbReference>
<feature type="compositionally biased region" description="Acidic residues" evidence="1">
    <location>
        <begin position="22"/>
        <end position="37"/>
    </location>
</feature>
<gene>
    <name evidence="2" type="primary">ORF117816</name>
</gene>
<feature type="region of interest" description="Disordered" evidence="1">
    <location>
        <begin position="21"/>
        <end position="57"/>
    </location>
</feature>
<feature type="non-terminal residue" evidence="2">
    <location>
        <position position="173"/>
    </location>
</feature>
<feature type="compositionally biased region" description="Basic residues" evidence="1">
    <location>
        <begin position="106"/>
        <end position="119"/>
    </location>
</feature>
<organism evidence="2">
    <name type="scientific">Arion vulgaris</name>
    <dbReference type="NCBI Taxonomy" id="1028688"/>
    <lineage>
        <taxon>Eukaryota</taxon>
        <taxon>Metazoa</taxon>
        <taxon>Spiralia</taxon>
        <taxon>Lophotrochozoa</taxon>
        <taxon>Mollusca</taxon>
        <taxon>Gastropoda</taxon>
        <taxon>Heterobranchia</taxon>
        <taxon>Euthyneura</taxon>
        <taxon>Panpulmonata</taxon>
        <taxon>Eupulmonata</taxon>
        <taxon>Stylommatophora</taxon>
        <taxon>Helicina</taxon>
        <taxon>Arionoidea</taxon>
        <taxon>Arionidae</taxon>
        <taxon>Arion</taxon>
    </lineage>
</organism>
<sequence length="173" mass="19739">MAKNDRKRSFKTKVITKLFGQAEEEDYSDGQDSDFTEENVSAPSISVAPLSDYGDEEHNNDIVVYGVYHVRREAKQEKYINEPTPNVGPATHSSDDEGSESDVIQKKRKRRGRRGHSKSAKKEQNETLLSNDSTQTESISCDTNDILPMNHVNLTANQKRKIKKKRREKEKRA</sequence>
<reference evidence="2" key="1">
    <citation type="submission" date="2014-12" db="EMBL/GenBank/DDBJ databases">
        <title>Insight into the proteome of Arion vulgaris.</title>
        <authorList>
            <person name="Aradska J."/>
            <person name="Bulat T."/>
            <person name="Smidak R."/>
            <person name="Sarate P."/>
            <person name="Gangsoo J."/>
            <person name="Sialana F."/>
            <person name="Bilban M."/>
            <person name="Lubec G."/>
        </authorList>
    </citation>
    <scope>NUCLEOTIDE SEQUENCE</scope>
    <source>
        <tissue evidence="2">Skin</tissue>
    </source>
</reference>
<protein>
    <submittedName>
        <fullName evidence="2">Uncharacterized protein</fullName>
    </submittedName>
</protein>
<name>A0A0B7AIT6_9EUPU</name>
<proteinExistence type="predicted"/>
<feature type="compositionally biased region" description="Basic residues" evidence="1">
    <location>
        <begin position="158"/>
        <end position="173"/>
    </location>
</feature>
<feature type="compositionally biased region" description="Polar residues" evidence="1">
    <location>
        <begin position="126"/>
        <end position="143"/>
    </location>
</feature>